<keyword evidence="11 17" id="KW-1133">Transmembrane helix</keyword>
<reference evidence="21" key="1">
    <citation type="submission" date="2016-04" db="EMBL/GenBank/DDBJ databases">
        <title>Sequencing and characterization of the Eurytoma sp. (Hymenoptera: Eurytomidae) mitochondrial genome.</title>
        <authorList>
            <person name="Su T."/>
            <person name="Huang D."/>
            <person name="Wu Y."/>
            <person name="He B."/>
            <person name="Tu L."/>
            <person name="Zhu C."/>
        </authorList>
    </citation>
    <scope>NUCLEOTIDE SEQUENCE</scope>
</reference>
<dbReference type="PRINTS" id="PR01434">
    <property type="entry name" value="NADHDHGNASE5"/>
</dbReference>
<feature type="domain" description="NADH-Ubiquinone oxidoreductase (complex I) chain 5 N-terminal" evidence="19">
    <location>
        <begin position="39"/>
        <end position="88"/>
    </location>
</feature>
<dbReference type="InterPro" id="IPR001516">
    <property type="entry name" value="Proton_antipo_N"/>
</dbReference>
<comment type="function">
    <text evidence="1">Core subunit of the mitochondrial membrane respiratory chain NADH dehydrogenase (Complex I) that is believed to belong to the minimal assembly required for catalysis. Complex I functions in the transfer of electrons from NADH to the respiratory chain. The immediate electron acceptor for the enzyme is believed to be ubiquinone.</text>
</comment>
<evidence type="ECO:0000256" key="12">
    <source>
        <dbReference type="ARBA" id="ARBA00023027"/>
    </source>
</evidence>
<comment type="similarity">
    <text evidence="17">Belongs to the complex I subunit 5 family.</text>
</comment>
<protein>
    <recommendedName>
        <fullName evidence="4 17">NADH-ubiquinone oxidoreductase chain 5</fullName>
        <ecNumber evidence="3 17">7.1.1.2</ecNumber>
    </recommendedName>
</protein>
<dbReference type="AlphaFoldDB" id="A0A1X9HY92"/>
<geneLocation type="mitochondrion" evidence="21"/>
<feature type="transmembrane region" description="Helical" evidence="17">
    <location>
        <begin position="289"/>
        <end position="311"/>
    </location>
</feature>
<feature type="transmembrane region" description="Helical" evidence="17">
    <location>
        <begin position="332"/>
        <end position="350"/>
    </location>
</feature>
<feature type="transmembrane region" description="Helical" evidence="17">
    <location>
        <begin position="48"/>
        <end position="72"/>
    </location>
</feature>
<accession>A0A1X9HY92</accession>
<dbReference type="Pfam" id="PF00662">
    <property type="entry name" value="Proton_antipo_N"/>
    <property type="match status" value="1"/>
</dbReference>
<feature type="transmembrane region" description="Helical" evidence="17">
    <location>
        <begin position="265"/>
        <end position="283"/>
    </location>
</feature>
<evidence type="ECO:0000256" key="15">
    <source>
        <dbReference type="ARBA" id="ARBA00023136"/>
    </source>
</evidence>
<evidence type="ECO:0000256" key="1">
    <source>
        <dbReference type="ARBA" id="ARBA00003257"/>
    </source>
</evidence>
<feature type="transmembrane region" description="Helical" evidence="17">
    <location>
        <begin position="149"/>
        <end position="166"/>
    </location>
</feature>
<evidence type="ECO:0000259" key="18">
    <source>
        <dbReference type="Pfam" id="PF00361"/>
    </source>
</evidence>
<feature type="transmembrane region" description="Helical" evidence="17">
    <location>
        <begin position="370"/>
        <end position="390"/>
    </location>
</feature>
<dbReference type="InterPro" id="IPR001750">
    <property type="entry name" value="ND/Mrp_TM"/>
</dbReference>
<comment type="function">
    <text evidence="17">Core subunit of the mitochondrial membrane respiratory chain NADH dehydrogenase (Complex I) which catalyzes electron transfer from NADH through the respiratory chain, using ubiquinone as an electron acceptor. Essential for the catalytic activity and assembly of complex I.</text>
</comment>
<feature type="transmembrane region" description="Helical" evidence="17">
    <location>
        <begin position="108"/>
        <end position="128"/>
    </location>
</feature>
<keyword evidence="5 17" id="KW-0813">Transport</keyword>
<keyword evidence="12 17" id="KW-0520">NAD</keyword>
<evidence type="ECO:0000256" key="7">
    <source>
        <dbReference type="ARBA" id="ARBA00022692"/>
    </source>
</evidence>
<dbReference type="EMBL" id="KX066374">
    <property type="protein sequence ID" value="ANH79473.1"/>
    <property type="molecule type" value="Genomic_DNA"/>
</dbReference>
<feature type="transmembrane region" description="Helical" evidence="17">
    <location>
        <begin position="84"/>
        <end position="102"/>
    </location>
</feature>
<dbReference type="Pfam" id="PF00361">
    <property type="entry name" value="Proton_antipo_M"/>
    <property type="match status" value="1"/>
</dbReference>
<evidence type="ECO:0000259" key="19">
    <source>
        <dbReference type="Pfam" id="PF00662"/>
    </source>
</evidence>
<evidence type="ECO:0000256" key="8">
    <source>
        <dbReference type="ARBA" id="ARBA00022792"/>
    </source>
</evidence>
<dbReference type="GO" id="GO:0008137">
    <property type="term" value="F:NADH dehydrogenase (ubiquinone) activity"/>
    <property type="evidence" value="ECO:0007669"/>
    <property type="project" value="UniProtKB-EC"/>
</dbReference>
<feature type="domain" description="NADH dehydrogenase subunit 5 C-terminal" evidence="20">
    <location>
        <begin position="386"/>
        <end position="559"/>
    </location>
</feature>
<keyword evidence="8" id="KW-0999">Mitochondrion inner membrane</keyword>
<keyword evidence="10" id="KW-0249">Electron transport</keyword>
<evidence type="ECO:0000256" key="16">
    <source>
        <dbReference type="ARBA" id="ARBA00049551"/>
    </source>
</evidence>
<feature type="domain" description="NADH:quinone oxidoreductase/Mrp antiporter transmembrane" evidence="18">
    <location>
        <begin position="104"/>
        <end position="382"/>
    </location>
</feature>
<comment type="catalytic activity">
    <reaction evidence="16 17">
        <text>a ubiquinone + NADH + 5 H(+)(in) = a ubiquinol + NAD(+) + 4 H(+)(out)</text>
        <dbReference type="Rhea" id="RHEA:29091"/>
        <dbReference type="Rhea" id="RHEA-COMP:9565"/>
        <dbReference type="Rhea" id="RHEA-COMP:9566"/>
        <dbReference type="ChEBI" id="CHEBI:15378"/>
        <dbReference type="ChEBI" id="CHEBI:16389"/>
        <dbReference type="ChEBI" id="CHEBI:17976"/>
        <dbReference type="ChEBI" id="CHEBI:57540"/>
        <dbReference type="ChEBI" id="CHEBI:57945"/>
        <dbReference type="EC" id="7.1.1.2"/>
    </reaction>
</comment>
<comment type="subcellular location">
    <subcellularLocation>
        <location evidence="2">Mitochondrion inner membrane</location>
        <topology evidence="2">Multi-pass membrane protein</topology>
    </subcellularLocation>
</comment>
<evidence type="ECO:0000256" key="9">
    <source>
        <dbReference type="ARBA" id="ARBA00022967"/>
    </source>
</evidence>
<sequence>MLLYYLSSMIFLLISIFMFFLSLIFMILKKSIFFEWNVLNFNSILVNMFIYLDWMGLMFVFVVLIISSMILLYSSEYMFHDLTVNRFFFLLFFFIISMLLMVMSPNLISILIGWDGLGLVSYCLVIYYQSYSSFNSGMLTILMNRIGDVFILMSIGFMMLWGSWNFMNLNNFHYMILILVILASFTKSAQFPFSSWLPAAMAAPTPVSSLVHSSTLVTAGVYLLIRFHYLIFKYESLMFYIIISGVITMVFAGMSANFEFDFKKIIAYSTLSQLGLMMMIIGFKNFELSYFHLIIHAMFKSLMFMCSGMVIHSMANYQDIRFMGLLMNYLPLTMMIFLISNLSLCGMPFFSGFYSKDQILEFMLMNNSSLLIYFLMILGTGLTVSYSFRLSYYLMKNFNFFPLSLIQDNKIMNFSMMILLTLTLMFGYLMNWILFMMIEEVYLLMFEKILILFICLMFFLKGNYIYKSKFKWNFNYFMKYFFGNMWMLYKLNNILIKNFLIMGKLINLFFDKGYMEWIFKKSMLNFSKDLNLNFLKLNLNYLMNLLLMMSYMLLLLVLFL</sequence>
<dbReference type="InterPro" id="IPR010934">
    <property type="entry name" value="NADH_DH_su5_C"/>
</dbReference>
<organism evidence="21">
    <name type="scientific">Eurytoma sp. TJS-2016</name>
    <dbReference type="NCBI Taxonomy" id="1855182"/>
    <lineage>
        <taxon>Eukaryota</taxon>
        <taxon>Metazoa</taxon>
        <taxon>Ecdysozoa</taxon>
        <taxon>Arthropoda</taxon>
        <taxon>Hexapoda</taxon>
        <taxon>Insecta</taxon>
        <taxon>Pterygota</taxon>
        <taxon>Neoptera</taxon>
        <taxon>Endopterygota</taxon>
        <taxon>Hymenoptera</taxon>
        <taxon>Apocrita</taxon>
        <taxon>Proctotrupomorpha</taxon>
        <taxon>Chalcidoidea</taxon>
        <taxon>Eurytomidae</taxon>
        <taxon>Eurytominae</taxon>
        <taxon>Eurytoma</taxon>
    </lineage>
</organism>
<evidence type="ECO:0000256" key="6">
    <source>
        <dbReference type="ARBA" id="ARBA00022660"/>
    </source>
</evidence>
<feature type="transmembrane region" description="Helical" evidence="17">
    <location>
        <begin position="172"/>
        <end position="189"/>
    </location>
</feature>
<evidence type="ECO:0000256" key="14">
    <source>
        <dbReference type="ARBA" id="ARBA00023128"/>
    </source>
</evidence>
<keyword evidence="13 17" id="KW-0830">Ubiquinone</keyword>
<dbReference type="PANTHER" id="PTHR42829:SF2">
    <property type="entry name" value="NADH-UBIQUINONE OXIDOREDUCTASE CHAIN 5"/>
    <property type="match status" value="1"/>
</dbReference>
<dbReference type="Pfam" id="PF06455">
    <property type="entry name" value="NADH5_C"/>
    <property type="match status" value="1"/>
</dbReference>
<keyword evidence="7 17" id="KW-0812">Transmembrane</keyword>
<keyword evidence="6" id="KW-0679">Respiratory chain</keyword>
<feature type="transmembrane region" description="Helical" evidence="17">
    <location>
        <begin position="411"/>
        <end position="435"/>
    </location>
</feature>
<dbReference type="GO" id="GO:0015990">
    <property type="term" value="P:electron transport coupled proton transport"/>
    <property type="evidence" value="ECO:0007669"/>
    <property type="project" value="TreeGrafter"/>
</dbReference>
<evidence type="ECO:0000256" key="2">
    <source>
        <dbReference type="ARBA" id="ARBA00004448"/>
    </source>
</evidence>
<feature type="transmembrane region" description="Helical" evidence="17">
    <location>
        <begin position="210"/>
        <end position="231"/>
    </location>
</feature>
<evidence type="ECO:0000256" key="17">
    <source>
        <dbReference type="RuleBase" id="RU003404"/>
    </source>
</evidence>
<evidence type="ECO:0000313" key="21">
    <source>
        <dbReference type="EMBL" id="ANH79473.1"/>
    </source>
</evidence>
<dbReference type="PANTHER" id="PTHR42829">
    <property type="entry name" value="NADH-UBIQUINONE OXIDOREDUCTASE CHAIN 5"/>
    <property type="match status" value="1"/>
</dbReference>
<evidence type="ECO:0000256" key="10">
    <source>
        <dbReference type="ARBA" id="ARBA00022982"/>
    </source>
</evidence>
<evidence type="ECO:0000256" key="4">
    <source>
        <dbReference type="ARBA" id="ARBA00021096"/>
    </source>
</evidence>
<dbReference type="GO" id="GO:0005743">
    <property type="term" value="C:mitochondrial inner membrane"/>
    <property type="evidence" value="ECO:0007669"/>
    <property type="project" value="UniProtKB-SubCell"/>
</dbReference>
<feature type="transmembrane region" description="Helical" evidence="17">
    <location>
        <begin position="237"/>
        <end position="258"/>
    </location>
</feature>
<feature type="transmembrane region" description="Helical" evidence="17">
    <location>
        <begin position="539"/>
        <end position="559"/>
    </location>
</feature>
<keyword evidence="9" id="KW-1278">Translocase</keyword>
<evidence type="ECO:0000256" key="5">
    <source>
        <dbReference type="ARBA" id="ARBA00022448"/>
    </source>
</evidence>
<dbReference type="GO" id="GO:0042773">
    <property type="term" value="P:ATP synthesis coupled electron transport"/>
    <property type="evidence" value="ECO:0007669"/>
    <property type="project" value="InterPro"/>
</dbReference>
<name>A0A1X9HY92_9HYME</name>
<dbReference type="GO" id="GO:0003954">
    <property type="term" value="F:NADH dehydrogenase activity"/>
    <property type="evidence" value="ECO:0007669"/>
    <property type="project" value="TreeGrafter"/>
</dbReference>
<proteinExistence type="inferred from homology"/>
<evidence type="ECO:0000256" key="13">
    <source>
        <dbReference type="ARBA" id="ARBA00023075"/>
    </source>
</evidence>
<feature type="transmembrane region" description="Helical" evidence="17">
    <location>
        <begin position="9"/>
        <end position="28"/>
    </location>
</feature>
<feature type="transmembrane region" description="Helical" evidence="17">
    <location>
        <begin position="441"/>
        <end position="460"/>
    </location>
</feature>
<dbReference type="EC" id="7.1.1.2" evidence="3 17"/>
<keyword evidence="14 17" id="KW-0496">Mitochondrion</keyword>
<dbReference type="InterPro" id="IPR003945">
    <property type="entry name" value="NU5C-like"/>
</dbReference>
<evidence type="ECO:0000256" key="11">
    <source>
        <dbReference type="ARBA" id="ARBA00022989"/>
    </source>
</evidence>
<evidence type="ECO:0000256" key="3">
    <source>
        <dbReference type="ARBA" id="ARBA00012944"/>
    </source>
</evidence>
<gene>
    <name evidence="21" type="primary">ND5</name>
</gene>
<keyword evidence="15 17" id="KW-0472">Membrane</keyword>
<evidence type="ECO:0000259" key="20">
    <source>
        <dbReference type="Pfam" id="PF06455"/>
    </source>
</evidence>